<proteinExistence type="inferred from homology"/>
<evidence type="ECO:0000256" key="10">
    <source>
        <dbReference type="ARBA" id="ARBA00038429"/>
    </source>
</evidence>
<dbReference type="InterPro" id="IPR041625">
    <property type="entry name" value="Beta-mannosidase_Ig"/>
</dbReference>
<dbReference type="InterPro" id="IPR054593">
    <property type="entry name" value="Beta-mannosidase-like_N2"/>
</dbReference>
<comment type="subcellular location">
    <subcellularLocation>
        <location evidence="2">Secreted</location>
    </subcellularLocation>
</comment>
<dbReference type="PANTHER" id="PTHR43730">
    <property type="entry name" value="BETA-MANNOSIDASE"/>
    <property type="match status" value="1"/>
</dbReference>
<evidence type="ECO:0000256" key="3">
    <source>
        <dbReference type="ARBA" id="ARBA00004740"/>
    </source>
</evidence>
<dbReference type="InterPro" id="IPR008979">
    <property type="entry name" value="Galactose-bd-like_sf"/>
</dbReference>
<dbReference type="EC" id="3.2.1.25" evidence="5"/>
<dbReference type="Gene3D" id="2.60.40.10">
    <property type="entry name" value="Immunoglobulins"/>
    <property type="match status" value="3"/>
</dbReference>
<evidence type="ECO:0000259" key="13">
    <source>
        <dbReference type="Pfam" id="PF00703"/>
    </source>
</evidence>
<keyword evidence="7 17" id="KW-0378">Hydrolase</keyword>
<evidence type="ECO:0000259" key="14">
    <source>
        <dbReference type="Pfam" id="PF17753"/>
    </source>
</evidence>
<dbReference type="EMBL" id="CP104067">
    <property type="protein sequence ID" value="WAH43052.1"/>
    <property type="molecule type" value="Genomic_DNA"/>
</dbReference>
<dbReference type="InterPro" id="IPR017853">
    <property type="entry name" value="GH"/>
</dbReference>
<gene>
    <name evidence="17" type="ORF">NZD89_06490</name>
</gene>
<name>A0ABY6ZJH5_9BACL</name>
<feature type="domain" description="Beta-mannosidase Ig-fold" evidence="14">
    <location>
        <begin position="772"/>
        <end position="827"/>
    </location>
</feature>
<comment type="subunit">
    <text evidence="4">Homodimer.</text>
</comment>
<organism evidence="17 18">
    <name type="scientific">Alicyclobacillus fastidiosus</name>
    <dbReference type="NCBI Taxonomy" id="392011"/>
    <lineage>
        <taxon>Bacteria</taxon>
        <taxon>Bacillati</taxon>
        <taxon>Bacillota</taxon>
        <taxon>Bacilli</taxon>
        <taxon>Bacillales</taxon>
        <taxon>Alicyclobacillaceae</taxon>
        <taxon>Alicyclobacillus</taxon>
    </lineage>
</organism>
<evidence type="ECO:0000259" key="16">
    <source>
        <dbReference type="Pfam" id="PF22666"/>
    </source>
</evidence>
<evidence type="ECO:0000313" key="18">
    <source>
        <dbReference type="Proteomes" id="UP001164761"/>
    </source>
</evidence>
<dbReference type="InterPro" id="IPR013783">
    <property type="entry name" value="Ig-like_fold"/>
</dbReference>
<keyword evidence="6" id="KW-0964">Secreted</keyword>
<feature type="domain" description="Glycoside hydrolase family 2 immunoglobulin-like beta-sandwich" evidence="13">
    <location>
        <begin position="242"/>
        <end position="312"/>
    </location>
</feature>
<evidence type="ECO:0000256" key="8">
    <source>
        <dbReference type="ARBA" id="ARBA00023180"/>
    </source>
</evidence>
<evidence type="ECO:0000256" key="6">
    <source>
        <dbReference type="ARBA" id="ARBA00022525"/>
    </source>
</evidence>
<dbReference type="InterPro" id="IPR006102">
    <property type="entry name" value="Ig-like_GH2"/>
</dbReference>
<comment type="pathway">
    <text evidence="3">Glycan metabolism; N-glycan degradation.</text>
</comment>
<keyword evidence="9" id="KW-0326">Glycosidase</keyword>
<dbReference type="Gene3D" id="3.20.20.80">
    <property type="entry name" value="Glycosidases"/>
    <property type="match status" value="1"/>
</dbReference>
<dbReference type="GO" id="GO:0016787">
    <property type="term" value="F:hydrolase activity"/>
    <property type="evidence" value="ECO:0007669"/>
    <property type="project" value="UniProtKB-KW"/>
</dbReference>
<dbReference type="Gene3D" id="2.60.120.260">
    <property type="entry name" value="Galactose-binding domain-like"/>
    <property type="match status" value="1"/>
</dbReference>
<dbReference type="Pfam" id="PF00703">
    <property type="entry name" value="Glyco_hydro_2"/>
    <property type="match status" value="1"/>
</dbReference>
<comment type="similarity">
    <text evidence="10">Belongs to the glycosyl hydrolase 2 family. Beta-mannosidase B subfamily.</text>
</comment>
<evidence type="ECO:0000256" key="2">
    <source>
        <dbReference type="ARBA" id="ARBA00004613"/>
    </source>
</evidence>
<sequence length="860" mass="98434">MGTISNWKIQSFDEGQERDLVVARPDYIDHFWMTAKVPGDIHSTLIEKGIIEHPFFGHNDQKCRWVEDKVWWYRAEFHWDEVLETGERMELTFEGLDTFATIYLNGVELAFSDNMFVPVTLDVTRELVHGKNIVAVRFDPISKHVKNKEQSYWSGFSKERMWVRKAQMNFGWDWGPRLVTVGIWQAVHLEKRKIAKWDSVFARTESISATEAVVEVDLFASIFRDRPQTYGGSSSGIPTHTLSARLVFSDENTVVEAEAKLDDGNGTAVLTIPNPKLWWTSDLGNPHLYHLSLDLYADGEAVDRYECSYGIRTVEVKQTADDGSNVFTFVLNGVEIFAKGADWIPVDSFIGAAPDSRYEHLVSLSREAGMNMLRVWGGGIYEKPVFYEACDREGILVWQDFMFACAMYPDFNKNFMENVEREIIHVVKSLRNHACMALWCGNNENDWIYESMKSSGTIHTPFYGEKIYHEMMPTLLQQLDPTRLYWPSSPFGGNDHNAADVGDRHNWQVWHGHVYPRKFGEPEQINYSVEGVSFKNFASCLSTFVSEFGMHAASNRYTLERWIPEGQFVWGSDEFSYRNKDYHHQKGILLMEGYTGIPTELNEYLNYSMLTQAEGLKYGIEHYRRRKFQSSGALFWQLNDCWPGTSWAVIDYHLLPKASYFYAKRFFAPILLSAQLDGSGGIEVWVVNDTLSNYRDVLRMEVLDFSGNVVWSEEHKVAVKENGKVLVANLTEMEVLQGVDPRQAVLRLHSVEEQAYDNLYYFRDQKDLQMTRAGLRVTVDTDACTVSVSTDQHARMVNIDVQQPNISWSDNFFDLVAGETKVVQLGHLDGDTIDLSSLRVSAMNAPEATVSFIENGGSRA</sequence>
<dbReference type="SUPFAM" id="SSF49303">
    <property type="entry name" value="beta-Galactosidase/glucuronidase domain"/>
    <property type="match status" value="3"/>
</dbReference>
<evidence type="ECO:0000313" key="17">
    <source>
        <dbReference type="EMBL" id="WAH43052.1"/>
    </source>
</evidence>
<dbReference type="SUPFAM" id="SSF51445">
    <property type="entry name" value="(Trans)glycosidases"/>
    <property type="match status" value="1"/>
</dbReference>
<dbReference type="Proteomes" id="UP001164761">
    <property type="component" value="Chromosome"/>
</dbReference>
<protein>
    <recommendedName>
        <fullName evidence="11">Beta-mannosidase B</fullName>
        <ecNumber evidence="5">3.2.1.25</ecNumber>
    </recommendedName>
    <alternativeName>
        <fullName evidence="12">Mannanase B</fullName>
    </alternativeName>
</protein>
<reference evidence="17" key="1">
    <citation type="submission" date="2022-08" db="EMBL/GenBank/DDBJ databases">
        <title>Alicyclobacillus fastidiosus DSM 17978, complete genome.</title>
        <authorList>
            <person name="Wang Q."/>
            <person name="Cai R."/>
            <person name="Wang Z."/>
        </authorList>
    </citation>
    <scope>NUCLEOTIDE SEQUENCE</scope>
    <source>
        <strain evidence="17">DSM 17978</strain>
    </source>
</reference>
<accession>A0ABY6ZJH5</accession>
<keyword evidence="8" id="KW-0325">Glycoprotein</keyword>
<dbReference type="InterPro" id="IPR036156">
    <property type="entry name" value="Beta-gal/glucu_dom_sf"/>
</dbReference>
<evidence type="ECO:0000256" key="11">
    <source>
        <dbReference type="ARBA" id="ARBA00041069"/>
    </source>
</evidence>
<feature type="domain" description="Mannosidase Ig/CBM-like" evidence="15">
    <location>
        <begin position="682"/>
        <end position="767"/>
    </location>
</feature>
<dbReference type="RefSeq" id="WP_268006931.1">
    <property type="nucleotide sequence ID" value="NZ_CP104067.1"/>
</dbReference>
<keyword evidence="18" id="KW-1185">Reference proteome</keyword>
<dbReference type="Pfam" id="PF17753">
    <property type="entry name" value="Ig_mannosidase"/>
    <property type="match status" value="1"/>
</dbReference>
<evidence type="ECO:0000256" key="7">
    <source>
        <dbReference type="ARBA" id="ARBA00022801"/>
    </source>
</evidence>
<evidence type="ECO:0000256" key="5">
    <source>
        <dbReference type="ARBA" id="ARBA00012754"/>
    </source>
</evidence>
<evidence type="ECO:0000259" key="15">
    <source>
        <dbReference type="Pfam" id="PF17786"/>
    </source>
</evidence>
<evidence type="ECO:0000256" key="4">
    <source>
        <dbReference type="ARBA" id="ARBA00011738"/>
    </source>
</evidence>
<dbReference type="Pfam" id="PF17786">
    <property type="entry name" value="Mannosidase_ig"/>
    <property type="match status" value="1"/>
</dbReference>
<evidence type="ECO:0000256" key="9">
    <source>
        <dbReference type="ARBA" id="ARBA00023295"/>
    </source>
</evidence>
<dbReference type="InterPro" id="IPR041447">
    <property type="entry name" value="Mannosidase_ig"/>
</dbReference>
<evidence type="ECO:0000256" key="12">
    <source>
        <dbReference type="ARBA" id="ARBA00041614"/>
    </source>
</evidence>
<dbReference type="Pfam" id="PF22666">
    <property type="entry name" value="Glyco_hydro_2_N2"/>
    <property type="match status" value="1"/>
</dbReference>
<feature type="domain" description="Beta-mannosidase-like galactose-binding" evidence="16">
    <location>
        <begin position="7"/>
        <end position="185"/>
    </location>
</feature>
<dbReference type="InterPro" id="IPR050887">
    <property type="entry name" value="Beta-mannosidase_GH2"/>
</dbReference>
<evidence type="ECO:0000256" key="1">
    <source>
        <dbReference type="ARBA" id="ARBA00000829"/>
    </source>
</evidence>
<dbReference type="PANTHER" id="PTHR43730:SF1">
    <property type="entry name" value="BETA-MANNOSIDASE"/>
    <property type="match status" value="1"/>
</dbReference>
<comment type="catalytic activity">
    <reaction evidence="1">
        <text>Hydrolysis of terminal, non-reducing beta-D-mannose residues in beta-D-mannosides.</text>
        <dbReference type="EC" id="3.2.1.25"/>
    </reaction>
</comment>
<dbReference type="SUPFAM" id="SSF49785">
    <property type="entry name" value="Galactose-binding domain-like"/>
    <property type="match status" value="1"/>
</dbReference>